<proteinExistence type="predicted"/>
<dbReference type="NCBIfam" id="TIGR01738">
    <property type="entry name" value="bioH"/>
    <property type="match status" value="1"/>
</dbReference>
<dbReference type="InterPro" id="IPR010076">
    <property type="entry name" value="BioH"/>
</dbReference>
<name>A0A166UF50_9GAMM</name>
<dbReference type="RefSeq" id="WP_063359156.1">
    <property type="nucleotide sequence ID" value="NZ_AQHB01000038.1"/>
</dbReference>
<dbReference type="InterPro" id="IPR050266">
    <property type="entry name" value="AB_hydrolase_sf"/>
</dbReference>
<dbReference type="SUPFAM" id="SSF53474">
    <property type="entry name" value="alpha/beta-Hydrolases"/>
    <property type="match status" value="1"/>
</dbReference>
<dbReference type="GO" id="GO:0009102">
    <property type="term" value="P:biotin biosynthetic process"/>
    <property type="evidence" value="ECO:0007669"/>
    <property type="project" value="UniProtKB-KW"/>
</dbReference>
<sequence>MQSEVVLIHGWGMNQQVWQLVATELATELGRPVRALNLPGFGGEALPNGSYDLDSVVEQISERIAPNSILVGWSLGGLVATKLASSKPEKVSHLVLVSSNVQFCESEQWPGIKAEVLAQFKEQLAKDSRKTIERFLAIQAMGSEHAKADIKQIKALLLQAPEPSDVALSAGLDILQTTDLRQEFSELKCQISGIFGRLDALVPVAVVEQLSELNHIFTHKVLSKASHAPFISHRQEFISYLKSVL</sequence>
<dbReference type="PANTHER" id="PTHR43798">
    <property type="entry name" value="MONOACYLGLYCEROL LIPASE"/>
    <property type="match status" value="1"/>
</dbReference>
<protein>
    <recommendedName>
        <fullName evidence="5">AB hydrolase-1 domain-containing protein</fullName>
    </recommendedName>
</protein>
<dbReference type="InterPro" id="IPR000073">
    <property type="entry name" value="AB_hydrolase_1"/>
</dbReference>
<comment type="caution">
    <text evidence="6">The sequence shown here is derived from an EMBL/GenBank/DDBJ whole genome shotgun (WGS) entry which is preliminary data.</text>
</comment>
<evidence type="ECO:0000259" key="5">
    <source>
        <dbReference type="Pfam" id="PF12697"/>
    </source>
</evidence>
<dbReference type="Gene3D" id="3.40.50.1820">
    <property type="entry name" value="alpha/beta hydrolase"/>
    <property type="match status" value="1"/>
</dbReference>
<evidence type="ECO:0000256" key="4">
    <source>
        <dbReference type="ARBA" id="ARBA00022801"/>
    </source>
</evidence>
<dbReference type="Proteomes" id="UP000076643">
    <property type="component" value="Unassembled WGS sequence"/>
</dbReference>
<evidence type="ECO:0000256" key="2">
    <source>
        <dbReference type="ARBA" id="ARBA00022490"/>
    </source>
</evidence>
<keyword evidence="4" id="KW-0378">Hydrolase</keyword>
<dbReference type="EMBL" id="AUYB01000151">
    <property type="protein sequence ID" value="KZN29959.1"/>
    <property type="molecule type" value="Genomic_DNA"/>
</dbReference>
<keyword evidence="2" id="KW-0963">Cytoplasm</keyword>
<feature type="domain" description="AB hydrolase-1" evidence="5">
    <location>
        <begin position="5"/>
        <end position="238"/>
    </location>
</feature>
<dbReference type="PANTHER" id="PTHR43798:SF31">
    <property type="entry name" value="AB HYDROLASE SUPERFAMILY PROTEIN YCLE"/>
    <property type="match status" value="1"/>
</dbReference>
<dbReference type="InterPro" id="IPR029058">
    <property type="entry name" value="AB_hydrolase_fold"/>
</dbReference>
<dbReference type="Pfam" id="PF12697">
    <property type="entry name" value="Abhydrolase_6"/>
    <property type="match status" value="1"/>
</dbReference>
<evidence type="ECO:0000313" key="6">
    <source>
        <dbReference type="EMBL" id="KZN29959.1"/>
    </source>
</evidence>
<dbReference type="GO" id="GO:0016020">
    <property type="term" value="C:membrane"/>
    <property type="evidence" value="ECO:0007669"/>
    <property type="project" value="TreeGrafter"/>
</dbReference>
<evidence type="ECO:0000256" key="1">
    <source>
        <dbReference type="ARBA" id="ARBA00022487"/>
    </source>
</evidence>
<accession>A0A166UF50</accession>
<gene>
    <name evidence="6" type="ORF">N475_24845</name>
</gene>
<reference evidence="6 7" key="1">
    <citation type="submission" date="2013-07" db="EMBL/GenBank/DDBJ databases">
        <title>Comparative Genomic and Metabolomic Analysis of Twelve Strains of Pseudoalteromonas luteoviolacea.</title>
        <authorList>
            <person name="Vynne N.G."/>
            <person name="Mansson M."/>
            <person name="Gram L."/>
        </authorList>
    </citation>
    <scope>NUCLEOTIDE SEQUENCE [LARGE SCALE GENOMIC DNA]</scope>
    <source>
        <strain evidence="6 7">DSM 6061</strain>
    </source>
</reference>
<dbReference type="AlphaFoldDB" id="A0A166UF50"/>
<keyword evidence="7" id="KW-1185">Reference proteome</keyword>
<evidence type="ECO:0000313" key="7">
    <source>
        <dbReference type="Proteomes" id="UP000076643"/>
    </source>
</evidence>
<evidence type="ECO:0000256" key="3">
    <source>
        <dbReference type="ARBA" id="ARBA00022756"/>
    </source>
</evidence>
<keyword evidence="3" id="KW-0093">Biotin biosynthesis</keyword>
<keyword evidence="1" id="KW-0719">Serine esterase</keyword>
<dbReference type="PATRIC" id="fig|1365250.3.peg.4979"/>
<dbReference type="GO" id="GO:0052689">
    <property type="term" value="F:carboxylic ester hydrolase activity"/>
    <property type="evidence" value="ECO:0007669"/>
    <property type="project" value="UniProtKB-KW"/>
</dbReference>
<organism evidence="6 7">
    <name type="scientific">Pseudoalteromonas luteoviolacea DSM 6061</name>
    <dbReference type="NCBI Taxonomy" id="1365250"/>
    <lineage>
        <taxon>Bacteria</taxon>
        <taxon>Pseudomonadati</taxon>
        <taxon>Pseudomonadota</taxon>
        <taxon>Gammaproteobacteria</taxon>
        <taxon>Alteromonadales</taxon>
        <taxon>Pseudoalteromonadaceae</taxon>
        <taxon>Pseudoalteromonas</taxon>
    </lineage>
</organism>